<gene>
    <name evidence="1" type="ORF">ENL71_00755</name>
</gene>
<sequence>MVQIQERDRKLIELILKFKMVPFRVVKEIYNTGKRSAYHRLEKLKDDEIVRKINKEYVTLGEEGMKYVEDEYGVRFSPLPNPRRPITVSRWKNVFEIGYRPWIRNNFITCWDIKTEKGISDKNKVLGVANDYGIFKIPRNMSKKAMTEIITDMNELCDYGVEKFIVLCDGAERLQEFTDVASHKTTTKARAIHIIPYTSSGLQIMDVIISIPDWKQKIARVVYGEVRPSSYKGIFDFEAGGRQVYVGIDGEILSKNSVKSNVMSGIRGGVEVLCLAKQEWRFADIPGAEIRAIAFKDFLNAVDYKQFAMPSSIDDEKLKGAEEE</sequence>
<evidence type="ECO:0000313" key="1">
    <source>
        <dbReference type="EMBL" id="HHS01071.1"/>
    </source>
</evidence>
<proteinExistence type="predicted"/>
<accession>A0A7C5YZF7</accession>
<reference evidence="1" key="1">
    <citation type="journal article" date="2020" name="mSystems">
        <title>Genome- and Community-Level Interaction Insights into Carbon Utilization and Element Cycling Functions of Hydrothermarchaeota in Hydrothermal Sediment.</title>
        <authorList>
            <person name="Zhou Z."/>
            <person name="Liu Y."/>
            <person name="Xu W."/>
            <person name="Pan J."/>
            <person name="Luo Z.H."/>
            <person name="Li M."/>
        </authorList>
    </citation>
    <scope>NUCLEOTIDE SEQUENCE [LARGE SCALE GENOMIC DNA]</scope>
    <source>
        <strain evidence="1">SpSt-102</strain>
    </source>
</reference>
<dbReference type="AlphaFoldDB" id="A0A7C5YZF7"/>
<dbReference type="EMBL" id="DRUZ01000010">
    <property type="protein sequence ID" value="HHS01071.1"/>
    <property type="molecule type" value="Genomic_DNA"/>
</dbReference>
<protein>
    <submittedName>
        <fullName evidence="1">Uncharacterized protein</fullName>
    </submittedName>
</protein>
<comment type="caution">
    <text evidence="1">The sequence shown here is derived from an EMBL/GenBank/DDBJ whole genome shotgun (WGS) entry which is preliminary data.</text>
</comment>
<organism evidence="1">
    <name type="scientific">Caldicellulosiruptor owensensis</name>
    <dbReference type="NCBI Taxonomy" id="55205"/>
    <lineage>
        <taxon>Bacteria</taxon>
        <taxon>Bacillati</taxon>
        <taxon>Bacillota</taxon>
        <taxon>Bacillota incertae sedis</taxon>
        <taxon>Caldicellulosiruptorales</taxon>
        <taxon>Caldicellulosiruptoraceae</taxon>
        <taxon>Caldicellulosiruptor</taxon>
    </lineage>
</organism>
<name>A0A7C5YZF7_9FIRM</name>